<keyword evidence="1" id="KW-0812">Transmembrane</keyword>
<keyword evidence="1" id="KW-0472">Membrane</keyword>
<feature type="transmembrane region" description="Helical" evidence="1">
    <location>
        <begin position="37"/>
        <end position="58"/>
    </location>
</feature>
<organism evidence="2 3">
    <name type="scientific">Cytophaga hutchinsonii (strain ATCC 33406 / DSM 1761 / CIP 103989 / NBRC 15051 / NCIMB 9469 / D465)</name>
    <dbReference type="NCBI Taxonomy" id="269798"/>
    <lineage>
        <taxon>Bacteria</taxon>
        <taxon>Pseudomonadati</taxon>
        <taxon>Bacteroidota</taxon>
        <taxon>Cytophagia</taxon>
        <taxon>Cytophagales</taxon>
        <taxon>Cytophagaceae</taxon>
        <taxon>Cytophaga</taxon>
    </lineage>
</organism>
<reference evidence="2 3" key="1">
    <citation type="journal article" date="2007" name="Appl. Environ. Microbiol.">
        <title>Genome sequence of the cellulolytic gliding bacterium Cytophaga hutchinsonii.</title>
        <authorList>
            <person name="Xie G."/>
            <person name="Bruce D.C."/>
            <person name="Challacombe J.F."/>
            <person name="Chertkov O."/>
            <person name="Detter J.C."/>
            <person name="Gilna P."/>
            <person name="Han C.S."/>
            <person name="Lucas S."/>
            <person name="Misra M."/>
            <person name="Myers G.L."/>
            <person name="Richardson P."/>
            <person name="Tapia R."/>
            <person name="Thayer N."/>
            <person name="Thompson L.S."/>
            <person name="Brettin T.S."/>
            <person name="Henrissat B."/>
            <person name="Wilson D.B."/>
            <person name="McBride M.J."/>
        </authorList>
    </citation>
    <scope>NUCLEOTIDE SEQUENCE [LARGE SCALE GENOMIC DNA]</scope>
    <source>
        <strain evidence="3">ATCC 33406 / DSM 1761 / CIP 103989 / NBRC 15051 / NCIMB 9469 / D465</strain>
    </source>
</reference>
<dbReference type="AlphaFoldDB" id="A0A6N4SNZ8"/>
<evidence type="ECO:0000256" key="1">
    <source>
        <dbReference type="SAM" id="Phobius"/>
    </source>
</evidence>
<dbReference type="KEGG" id="chu:CHU_0724"/>
<evidence type="ECO:0000313" key="3">
    <source>
        <dbReference type="Proteomes" id="UP000001822"/>
    </source>
</evidence>
<dbReference type="EMBL" id="CP000383">
    <property type="protein sequence ID" value="ABG58011.1"/>
    <property type="molecule type" value="Genomic_DNA"/>
</dbReference>
<accession>A0A6N4SNZ8</accession>
<dbReference type="RefSeq" id="WP_011584127.1">
    <property type="nucleotide sequence ID" value="NC_008255.1"/>
</dbReference>
<sequence length="260" mass="29635">MSYRSSSSSIPVLIAVSIILIGLYFTLHMLNIPAGTMIDWVVGIVAFWWLTGITTLPWNMYFTAKDLLDDAEISERKGIAIDQEDIAYAKKKSKLFLRIALILHVVSATALYLLAFFGVSSIGYFAAILAVVLTFVRPSYRLYDYIIARLQNMQRKILYPREDVYEVRAEITKQTERINALVALLNLEEEDSWASKTIRDLKKTGAHTKKLEQELEQLSIANEKAHADLSNKTHQEIAKLSEDAQFLNQAREVIRFFKNA</sequence>
<feature type="transmembrane region" description="Helical" evidence="1">
    <location>
        <begin position="95"/>
        <end position="115"/>
    </location>
</feature>
<proteinExistence type="predicted"/>
<protein>
    <submittedName>
        <fullName evidence="2">Uncharacterized protein</fullName>
    </submittedName>
</protein>
<feature type="transmembrane region" description="Helical" evidence="1">
    <location>
        <begin position="12"/>
        <end position="31"/>
    </location>
</feature>
<feature type="transmembrane region" description="Helical" evidence="1">
    <location>
        <begin position="121"/>
        <end position="140"/>
    </location>
</feature>
<name>A0A6N4SNZ8_CYTH3</name>
<dbReference type="Proteomes" id="UP000001822">
    <property type="component" value="Chromosome"/>
</dbReference>
<evidence type="ECO:0000313" key="2">
    <source>
        <dbReference type="EMBL" id="ABG58011.1"/>
    </source>
</evidence>
<dbReference type="OrthoDB" id="980132at2"/>
<keyword evidence="1" id="KW-1133">Transmembrane helix</keyword>
<gene>
    <name evidence="2" type="ordered locus">CHU_0724</name>
</gene>
<keyword evidence="3" id="KW-1185">Reference proteome</keyword>